<evidence type="ECO:0000259" key="5">
    <source>
        <dbReference type="Pfam" id="PF16113"/>
    </source>
</evidence>
<dbReference type="InterPro" id="IPR029045">
    <property type="entry name" value="ClpP/crotonase-like_dom_sf"/>
</dbReference>
<comment type="caution">
    <text evidence="6">The sequence shown here is derived from an EMBL/GenBank/DDBJ whole genome shotgun (WGS) entry which is preliminary data.</text>
</comment>
<name>A0A3L6FWH0_MAIZE</name>
<sequence>MVFAMPETFLGHFPDVGASYFLSRLPGFYGEYVALTGARLDGAEMLACGLATHFVPSNRMLLLEESLKKVNTSNSFVVCSTIDQFSQQPSLKQKSSLNRLEIINKCFSKRTVEEIISSLEQVASNMADEWAAETIQYLKRASPTSLKITMRSVFLKRLNPMIMREGRTQTIGECLQREYRMVCHVIRGDFSRDLFEGCRAILVDKDKNPKWMPTRLEQVHDEAVEEYFSRIDDPRWEDLNLPVICSHGRIMDSKL</sequence>
<dbReference type="Gene3D" id="3.90.226.10">
    <property type="entry name" value="2-enoyl-CoA Hydratase, Chain A, domain 1"/>
    <property type="match status" value="1"/>
</dbReference>
<dbReference type="GO" id="GO:0006574">
    <property type="term" value="P:L-valine catabolic process"/>
    <property type="evidence" value="ECO:0007669"/>
    <property type="project" value="UniProtKB-UniRule"/>
</dbReference>
<dbReference type="EMBL" id="NCVQ01000003">
    <property type="protein sequence ID" value="PWZ37610.1"/>
    <property type="molecule type" value="Genomic_DNA"/>
</dbReference>
<comment type="catalytic activity">
    <reaction evidence="1 4">
        <text>3-hydroxy-2-methylpropanoyl-CoA + H2O = 3-hydroxy-2-methylpropanoate + CoA + H(+)</text>
        <dbReference type="Rhea" id="RHEA:20888"/>
        <dbReference type="ChEBI" id="CHEBI:11805"/>
        <dbReference type="ChEBI" id="CHEBI:15377"/>
        <dbReference type="ChEBI" id="CHEBI:15378"/>
        <dbReference type="ChEBI" id="CHEBI:57287"/>
        <dbReference type="ChEBI" id="CHEBI:57340"/>
        <dbReference type="EC" id="3.1.2.4"/>
    </reaction>
</comment>
<evidence type="ECO:0000313" key="7">
    <source>
        <dbReference type="Proteomes" id="UP000251960"/>
    </source>
</evidence>
<dbReference type="AlphaFoldDB" id="A0A3L6FWH0"/>
<accession>A0A3L6FWH0</accession>
<comment type="pathway">
    <text evidence="4">Amino-acid degradation; L-valine degradation.</text>
</comment>
<evidence type="ECO:0000256" key="1">
    <source>
        <dbReference type="ARBA" id="ARBA00001709"/>
    </source>
</evidence>
<feature type="domain" description="Enoyl-CoA hydratase/isomerase" evidence="5">
    <location>
        <begin position="2"/>
        <end position="228"/>
    </location>
</feature>
<evidence type="ECO:0000313" key="6">
    <source>
        <dbReference type="EMBL" id="PWZ37610.1"/>
    </source>
</evidence>
<dbReference type="Proteomes" id="UP000251960">
    <property type="component" value="Chromosome 2"/>
</dbReference>
<dbReference type="ExpressionAtlas" id="A0A3L6FWH0">
    <property type="expression patterns" value="baseline and differential"/>
</dbReference>
<dbReference type="Pfam" id="PF16113">
    <property type="entry name" value="ECH_2"/>
    <property type="match status" value="1"/>
</dbReference>
<dbReference type="SUPFAM" id="SSF52096">
    <property type="entry name" value="ClpP/crotonase"/>
    <property type="match status" value="1"/>
</dbReference>
<gene>
    <name evidence="6" type="primary">CHY1_1</name>
    <name evidence="6" type="ORF">Zm00014a_043483</name>
</gene>
<reference evidence="6 7" key="1">
    <citation type="journal article" date="2018" name="Nat. Genet.">
        <title>Extensive intraspecific gene order and gene structural variations between Mo17 and other maize genomes.</title>
        <authorList>
            <person name="Sun S."/>
            <person name="Zhou Y."/>
            <person name="Chen J."/>
            <person name="Shi J."/>
            <person name="Zhao H."/>
            <person name="Zhao H."/>
            <person name="Song W."/>
            <person name="Zhang M."/>
            <person name="Cui Y."/>
            <person name="Dong X."/>
            <person name="Liu H."/>
            <person name="Ma X."/>
            <person name="Jiao Y."/>
            <person name="Wang B."/>
            <person name="Wei X."/>
            <person name="Stein J.C."/>
            <person name="Glaubitz J.C."/>
            <person name="Lu F."/>
            <person name="Yu G."/>
            <person name="Liang C."/>
            <person name="Fengler K."/>
            <person name="Li B."/>
            <person name="Rafalski A."/>
            <person name="Schnable P.S."/>
            <person name="Ware D.H."/>
            <person name="Buckler E.S."/>
            <person name="Lai J."/>
        </authorList>
    </citation>
    <scope>NUCLEOTIDE SEQUENCE [LARGE SCALE GENOMIC DNA]</scope>
    <source>
        <strain evidence="7">cv. Missouri 17</strain>
        <tissue evidence="6">Seedling</tissue>
    </source>
</reference>
<comment type="function">
    <text evidence="4">Hydrolyzes 3-hydroxyisobutyryl-CoA (HIBYL-CoA), a saline catabolite. Has high activity toward isobutyryl-CoA. Could be an isobutyryl-CoA dehydrogenase that functions in valine catabolism.</text>
</comment>
<keyword evidence="3 4" id="KW-0378">Hydrolase</keyword>
<evidence type="ECO:0000256" key="3">
    <source>
        <dbReference type="ARBA" id="ARBA00022801"/>
    </source>
</evidence>
<evidence type="ECO:0000256" key="2">
    <source>
        <dbReference type="ARBA" id="ARBA00011915"/>
    </source>
</evidence>
<dbReference type="GO" id="GO:0003860">
    <property type="term" value="F:3-hydroxyisobutyryl-CoA hydrolase activity"/>
    <property type="evidence" value="ECO:0007669"/>
    <property type="project" value="UniProtKB-UniRule"/>
</dbReference>
<dbReference type="InterPro" id="IPR045004">
    <property type="entry name" value="ECH_dom"/>
</dbReference>
<proteinExistence type="inferred from homology"/>
<dbReference type="EC" id="3.1.2.4" evidence="2 4"/>
<dbReference type="PANTHER" id="PTHR43176:SF3">
    <property type="entry name" value="3-HYDROXYISOBUTYRYL-COA HYDROLASE, MITOCHONDRIAL"/>
    <property type="match status" value="1"/>
</dbReference>
<protein>
    <recommendedName>
        <fullName evidence="2 4">3-hydroxyisobutyryl-CoA hydrolase</fullName>
        <shortName evidence="4">HIB-CoA hydrolase</shortName>
        <shortName evidence="4">HIBYL-CoA-H</shortName>
        <ecNumber evidence="2 4">3.1.2.4</ecNumber>
    </recommendedName>
    <alternativeName>
        <fullName evidence="4">3-hydroxyisobutyryl-coenzyme A hydrolase</fullName>
    </alternativeName>
</protein>
<dbReference type="InterPro" id="IPR032259">
    <property type="entry name" value="HIBYL-CoA-H"/>
</dbReference>
<evidence type="ECO:0000256" key="4">
    <source>
        <dbReference type="RuleBase" id="RU369070"/>
    </source>
</evidence>
<organism evidence="6 7">
    <name type="scientific">Zea mays</name>
    <name type="common">Maize</name>
    <dbReference type="NCBI Taxonomy" id="4577"/>
    <lineage>
        <taxon>Eukaryota</taxon>
        <taxon>Viridiplantae</taxon>
        <taxon>Streptophyta</taxon>
        <taxon>Embryophyta</taxon>
        <taxon>Tracheophyta</taxon>
        <taxon>Spermatophyta</taxon>
        <taxon>Magnoliopsida</taxon>
        <taxon>Liliopsida</taxon>
        <taxon>Poales</taxon>
        <taxon>Poaceae</taxon>
        <taxon>PACMAD clade</taxon>
        <taxon>Panicoideae</taxon>
        <taxon>Andropogonodae</taxon>
        <taxon>Andropogoneae</taxon>
        <taxon>Tripsacinae</taxon>
        <taxon>Zea</taxon>
    </lineage>
</organism>
<comment type="similarity">
    <text evidence="4">Belongs to the enoyl-CoA hydratase/isomerase family.</text>
</comment>
<dbReference type="PANTHER" id="PTHR43176">
    <property type="entry name" value="3-HYDROXYISOBUTYRYL-COA HYDROLASE-RELATED"/>
    <property type="match status" value="1"/>
</dbReference>